<evidence type="ECO:0000313" key="1">
    <source>
        <dbReference type="EMBL" id="MCP1727872.1"/>
    </source>
</evidence>
<dbReference type="Gene3D" id="3.40.50.300">
    <property type="entry name" value="P-loop containing nucleotide triphosphate hydrolases"/>
    <property type="match status" value="1"/>
</dbReference>
<accession>A0ABT1G9Z5</accession>
<organism evidence="1 2">
    <name type="scientific">Natronospira proteinivora</name>
    <dbReference type="NCBI Taxonomy" id="1807133"/>
    <lineage>
        <taxon>Bacteria</taxon>
        <taxon>Pseudomonadati</taxon>
        <taxon>Pseudomonadota</taxon>
        <taxon>Gammaproteobacteria</taxon>
        <taxon>Natronospirales</taxon>
        <taxon>Natronospiraceae</taxon>
        <taxon>Natronospira</taxon>
    </lineage>
</organism>
<evidence type="ECO:0008006" key="3">
    <source>
        <dbReference type="Google" id="ProtNLM"/>
    </source>
</evidence>
<sequence length="608" mass="66977">MKGLLLHFLNVPPIASLIGHVSAVALSLGLIGEGRVAGLLRRLDGRASDRAMVALLAVAVDRQPQRQDWLDGLVAHGLRAGHPQRVWKAFQANESRMGFSPASRLRLLLRLQWHEETACLLEALAEFRDRLAAKFWRFMPSILEADMPEPDDLIELARQGEQRRLDIALGRVAFDFREFSLSGALLERGLGAGQGNAVDRLAMHYAQSRAGVAPETGPALESDLASARGYRADPQYALLACELAIHQGDAEGAAARLDEWLRSADLPVDDSDTVQTLSHGMLKQILACRMGDGPSVSLEASRPVCVHKVFVCGNGWSGSGAMHNALQEYDTVVEFPQAAPEALANKGSFSEVSLFQGAAGLGGLWRKLDKGTLPHWRDLWDLFRCHVLGGAWVGYPEYKCAVMARAMQSAFGLAHWYMFSETLPALCSAVASEDVEGARYALTCLAERACLEAVRHAGGEPDQSVLVLNNAVFARNVDILPLFHQARAVCVHRDPRDVWADRMLDDDRHWRTVQEFADFYAGNERRTRQRIAGLADQGRVPVRQVAFEGLVRDGRLREELCQWALTPVGGQRVREILDPARSQQNIGIHEARLDEQALQRLAPLVAGK</sequence>
<proteinExistence type="predicted"/>
<dbReference type="InterPro" id="IPR027417">
    <property type="entry name" value="P-loop_NTPase"/>
</dbReference>
<reference evidence="1 2" key="1">
    <citation type="submission" date="2022-03" db="EMBL/GenBank/DDBJ databases">
        <title>Genomic Encyclopedia of Type Strains, Phase III (KMG-III): the genomes of soil and plant-associated and newly described type strains.</title>
        <authorList>
            <person name="Whitman W."/>
        </authorList>
    </citation>
    <scope>NUCLEOTIDE SEQUENCE [LARGE SCALE GENOMIC DNA]</scope>
    <source>
        <strain evidence="1 2">BSker1</strain>
    </source>
</reference>
<keyword evidence="2" id="KW-1185">Reference proteome</keyword>
<dbReference type="EMBL" id="JALJYF010000002">
    <property type="protein sequence ID" value="MCP1727872.1"/>
    <property type="molecule type" value="Genomic_DNA"/>
</dbReference>
<comment type="caution">
    <text evidence="1">The sequence shown here is derived from an EMBL/GenBank/DDBJ whole genome shotgun (WGS) entry which is preliminary data.</text>
</comment>
<evidence type="ECO:0000313" key="2">
    <source>
        <dbReference type="Proteomes" id="UP001523550"/>
    </source>
</evidence>
<protein>
    <recommendedName>
        <fullName evidence="3">Sulfotransferase family protein</fullName>
    </recommendedName>
</protein>
<dbReference type="RefSeq" id="WP_253448830.1">
    <property type="nucleotide sequence ID" value="NZ_JALJYF010000002.1"/>
</dbReference>
<gene>
    <name evidence="1" type="ORF">J2T60_001872</name>
</gene>
<dbReference type="Proteomes" id="UP001523550">
    <property type="component" value="Unassembled WGS sequence"/>
</dbReference>
<name>A0ABT1G9Z5_9GAMM</name>